<proteinExistence type="predicted"/>
<reference evidence="1 2" key="1">
    <citation type="journal article" date="2022" name="Nat. Plants">
        <title>Genomes of leafy and leafless Platanthera orchids illuminate the evolution of mycoheterotrophy.</title>
        <authorList>
            <person name="Li M.H."/>
            <person name="Liu K.W."/>
            <person name="Li Z."/>
            <person name="Lu H.C."/>
            <person name="Ye Q.L."/>
            <person name="Zhang D."/>
            <person name="Wang J.Y."/>
            <person name="Li Y.F."/>
            <person name="Zhong Z.M."/>
            <person name="Liu X."/>
            <person name="Yu X."/>
            <person name="Liu D.K."/>
            <person name="Tu X.D."/>
            <person name="Liu B."/>
            <person name="Hao Y."/>
            <person name="Liao X.Y."/>
            <person name="Jiang Y.T."/>
            <person name="Sun W.H."/>
            <person name="Chen J."/>
            <person name="Chen Y.Q."/>
            <person name="Ai Y."/>
            <person name="Zhai J.W."/>
            <person name="Wu S.S."/>
            <person name="Zhou Z."/>
            <person name="Hsiao Y.Y."/>
            <person name="Wu W.L."/>
            <person name="Chen Y.Y."/>
            <person name="Lin Y.F."/>
            <person name="Hsu J.L."/>
            <person name="Li C.Y."/>
            <person name="Wang Z.W."/>
            <person name="Zhao X."/>
            <person name="Zhong W.Y."/>
            <person name="Ma X.K."/>
            <person name="Ma L."/>
            <person name="Huang J."/>
            <person name="Chen G.Z."/>
            <person name="Huang M.Z."/>
            <person name="Huang L."/>
            <person name="Peng D.H."/>
            <person name="Luo Y.B."/>
            <person name="Zou S.Q."/>
            <person name="Chen S.P."/>
            <person name="Lan S."/>
            <person name="Tsai W.C."/>
            <person name="Van de Peer Y."/>
            <person name="Liu Z.J."/>
        </authorList>
    </citation>
    <scope>NUCLEOTIDE SEQUENCE [LARGE SCALE GENOMIC DNA]</scope>
    <source>
        <strain evidence="1">Lor287</strain>
    </source>
</reference>
<evidence type="ECO:0000313" key="2">
    <source>
        <dbReference type="Proteomes" id="UP001418222"/>
    </source>
</evidence>
<dbReference type="AlphaFoldDB" id="A0AAP0BC03"/>
<keyword evidence="2" id="KW-1185">Reference proteome</keyword>
<dbReference type="Proteomes" id="UP001418222">
    <property type="component" value="Unassembled WGS sequence"/>
</dbReference>
<organism evidence="1 2">
    <name type="scientific">Platanthera zijinensis</name>
    <dbReference type="NCBI Taxonomy" id="2320716"/>
    <lineage>
        <taxon>Eukaryota</taxon>
        <taxon>Viridiplantae</taxon>
        <taxon>Streptophyta</taxon>
        <taxon>Embryophyta</taxon>
        <taxon>Tracheophyta</taxon>
        <taxon>Spermatophyta</taxon>
        <taxon>Magnoliopsida</taxon>
        <taxon>Liliopsida</taxon>
        <taxon>Asparagales</taxon>
        <taxon>Orchidaceae</taxon>
        <taxon>Orchidoideae</taxon>
        <taxon>Orchideae</taxon>
        <taxon>Orchidinae</taxon>
        <taxon>Platanthera</taxon>
    </lineage>
</organism>
<sequence>MNMKDFLLGWDLVKDEDNRAIFMMLSDPTLTCWLEHMQPPTPSRLLVTELTKSSFITNYFDMFVLEYNHIHCACYFLGFFVLQSTETYHDCIVIMNFVYYDSINSQNMLVC</sequence>
<evidence type="ECO:0000313" key="1">
    <source>
        <dbReference type="EMBL" id="KAK8935499.1"/>
    </source>
</evidence>
<gene>
    <name evidence="1" type="ORF">KSP39_PZI013574</name>
</gene>
<protein>
    <submittedName>
        <fullName evidence="1">Uncharacterized protein</fullName>
    </submittedName>
</protein>
<comment type="caution">
    <text evidence="1">The sequence shown here is derived from an EMBL/GenBank/DDBJ whole genome shotgun (WGS) entry which is preliminary data.</text>
</comment>
<dbReference type="EMBL" id="JBBWWQ010000011">
    <property type="protein sequence ID" value="KAK8935499.1"/>
    <property type="molecule type" value="Genomic_DNA"/>
</dbReference>
<name>A0AAP0BC03_9ASPA</name>
<accession>A0AAP0BC03</accession>